<proteinExistence type="predicted"/>
<accession>A0A9E7D3S8</accession>
<name>A0A9E7D3S8_9HYPH</name>
<dbReference type="AlphaFoldDB" id="A0A9E7D3S8"/>
<evidence type="ECO:0000256" key="1">
    <source>
        <dbReference type="SAM" id="Coils"/>
    </source>
</evidence>
<dbReference type="InterPro" id="IPR052514">
    <property type="entry name" value="SAM-dependent_MTase"/>
</dbReference>
<keyword evidence="4" id="KW-0808">Transferase</keyword>
<keyword evidence="4" id="KW-0489">Methyltransferase</keyword>
<dbReference type="PANTHER" id="PTHR34203:SF15">
    <property type="entry name" value="SLL1173 PROTEIN"/>
    <property type="match status" value="1"/>
</dbReference>
<dbReference type="NCBIfam" id="TIGR01444">
    <property type="entry name" value="fkbM_fam"/>
    <property type="match status" value="1"/>
</dbReference>
<protein>
    <submittedName>
        <fullName evidence="4">FkbM family methyltransferase</fullName>
    </submittedName>
</protein>
<dbReference type="Gene3D" id="3.40.50.150">
    <property type="entry name" value="Vaccinia Virus protein VP39"/>
    <property type="match status" value="1"/>
</dbReference>
<dbReference type="InterPro" id="IPR006342">
    <property type="entry name" value="FkbM_mtfrase"/>
</dbReference>
<evidence type="ECO:0000313" key="4">
    <source>
        <dbReference type="EMBL" id="UOK69245.1"/>
    </source>
</evidence>
<evidence type="ECO:0000256" key="2">
    <source>
        <dbReference type="SAM" id="MobiDB-lite"/>
    </source>
</evidence>
<dbReference type="KEGG" id="apol:K9D25_10725"/>
<dbReference type="GO" id="GO:0032259">
    <property type="term" value="P:methylation"/>
    <property type="evidence" value="ECO:0007669"/>
    <property type="project" value="UniProtKB-KW"/>
</dbReference>
<dbReference type="InterPro" id="IPR029063">
    <property type="entry name" value="SAM-dependent_MTases_sf"/>
</dbReference>
<evidence type="ECO:0000313" key="5">
    <source>
        <dbReference type="Proteomes" id="UP000831684"/>
    </source>
</evidence>
<feature type="region of interest" description="Disordered" evidence="2">
    <location>
        <begin position="364"/>
        <end position="399"/>
    </location>
</feature>
<feature type="compositionally biased region" description="Basic residues" evidence="2">
    <location>
        <begin position="386"/>
        <end position="399"/>
    </location>
</feature>
<dbReference type="EMBL" id="CP083239">
    <property type="protein sequence ID" value="UOK69245.1"/>
    <property type="molecule type" value="Genomic_DNA"/>
</dbReference>
<evidence type="ECO:0000259" key="3">
    <source>
        <dbReference type="Pfam" id="PF05050"/>
    </source>
</evidence>
<dbReference type="RefSeq" id="WP_244375125.1">
    <property type="nucleotide sequence ID" value="NZ_CP083239.1"/>
</dbReference>
<sequence>MPFVSFAQNYEDVMLWRALGHVEAGFYVDVGAFSPDADSVTRAFYERGWRGVNIEPLPHRLAELEARRARDVNLGVVASDHDGTARLHIVGDTGLSTVDTTIAERHRTKGWAISAIDVPQRTLTGLLDAHLAPGQPIHFLKIDVEGHETAVVRGLDLTRYRPWVILIEATHPNSPEETARNWEPFLTAAGYRNIYWDGLNRFYLAAEHENLAPAFSAPPNVFDQFVKTDENAHAQWLQAQVDGLERLLAAERTLNGDLTAQIRQREQTIEALTTELARQAQAAAVALECATQRSLWETLFFRPSGRPKKMLRRLMFHTSGKPRKAFRRLVVHSSGRPRRPFRLWLHSAEYQALRGAVAMAAAPGMAPHLPEPSQDASSLSPAASHLSRRIAARRARQTS</sequence>
<reference evidence="4" key="1">
    <citation type="submission" date="2021-09" db="EMBL/GenBank/DDBJ databases">
        <title>Network and meta-omics reveal the key degrader and cooperation patterns in an efficient 1,4-dioxane-degrading microbial community.</title>
        <authorList>
            <person name="Dai C."/>
        </authorList>
    </citation>
    <scope>NUCLEOTIDE SEQUENCE</scope>
    <source>
        <strain evidence="4">ZM13</strain>
    </source>
</reference>
<feature type="coiled-coil region" evidence="1">
    <location>
        <begin position="255"/>
        <end position="282"/>
    </location>
</feature>
<feature type="compositionally biased region" description="Low complexity" evidence="2">
    <location>
        <begin position="376"/>
        <end position="385"/>
    </location>
</feature>
<dbReference type="GO" id="GO:0008168">
    <property type="term" value="F:methyltransferase activity"/>
    <property type="evidence" value="ECO:0007669"/>
    <property type="project" value="UniProtKB-KW"/>
</dbReference>
<dbReference type="PANTHER" id="PTHR34203">
    <property type="entry name" value="METHYLTRANSFERASE, FKBM FAMILY PROTEIN"/>
    <property type="match status" value="1"/>
</dbReference>
<dbReference type="SUPFAM" id="SSF53335">
    <property type="entry name" value="S-adenosyl-L-methionine-dependent methyltransferases"/>
    <property type="match status" value="1"/>
</dbReference>
<feature type="domain" description="Methyltransferase FkbM" evidence="3">
    <location>
        <begin position="29"/>
        <end position="192"/>
    </location>
</feature>
<dbReference type="Proteomes" id="UP000831684">
    <property type="component" value="Chromosome"/>
</dbReference>
<gene>
    <name evidence="4" type="ORF">K9D25_10725</name>
</gene>
<dbReference type="Pfam" id="PF05050">
    <property type="entry name" value="Methyltransf_21"/>
    <property type="match status" value="1"/>
</dbReference>
<organism evidence="4 5">
    <name type="scientific">Ancylobacter polymorphus</name>
    <dbReference type="NCBI Taxonomy" id="223390"/>
    <lineage>
        <taxon>Bacteria</taxon>
        <taxon>Pseudomonadati</taxon>
        <taxon>Pseudomonadota</taxon>
        <taxon>Alphaproteobacteria</taxon>
        <taxon>Hyphomicrobiales</taxon>
        <taxon>Xanthobacteraceae</taxon>
        <taxon>Ancylobacter</taxon>
    </lineage>
</organism>
<keyword evidence="1" id="KW-0175">Coiled coil</keyword>